<dbReference type="EMBL" id="JBHRTS010000007">
    <property type="protein sequence ID" value="MFC3195133.1"/>
    <property type="molecule type" value="Genomic_DNA"/>
</dbReference>
<keyword evidence="2 6" id="KW-0235">DNA replication</keyword>
<evidence type="ECO:0000256" key="2">
    <source>
        <dbReference type="ARBA" id="ARBA00022705"/>
    </source>
</evidence>
<dbReference type="SUPFAM" id="SSF52540">
    <property type="entry name" value="P-loop containing nucleoside triphosphate hydrolases"/>
    <property type="match status" value="1"/>
</dbReference>
<dbReference type="Gene3D" id="1.20.1050.90">
    <property type="entry name" value="RecF/RecN/SMC, N-terminal domain"/>
    <property type="match status" value="1"/>
</dbReference>
<keyword evidence="6" id="KW-0234">DNA repair</keyword>
<organism evidence="8 9">
    <name type="scientific">Marinicella sediminis</name>
    <dbReference type="NCBI Taxonomy" id="1792834"/>
    <lineage>
        <taxon>Bacteria</taxon>
        <taxon>Pseudomonadati</taxon>
        <taxon>Pseudomonadota</taxon>
        <taxon>Gammaproteobacteria</taxon>
        <taxon>Lysobacterales</taxon>
        <taxon>Marinicellaceae</taxon>
        <taxon>Marinicella</taxon>
    </lineage>
</organism>
<dbReference type="PANTHER" id="PTHR32182:SF0">
    <property type="entry name" value="DNA REPLICATION AND REPAIR PROTEIN RECF"/>
    <property type="match status" value="1"/>
</dbReference>
<comment type="caution">
    <text evidence="8">The sequence shown here is derived from an EMBL/GenBank/DDBJ whole genome shotgun (WGS) entry which is preliminary data.</text>
</comment>
<keyword evidence="9" id="KW-1185">Reference proteome</keyword>
<evidence type="ECO:0000259" key="7">
    <source>
        <dbReference type="Pfam" id="PF02463"/>
    </source>
</evidence>
<dbReference type="PANTHER" id="PTHR32182">
    <property type="entry name" value="DNA REPLICATION AND REPAIR PROTEIN RECF"/>
    <property type="match status" value="1"/>
</dbReference>
<evidence type="ECO:0000313" key="8">
    <source>
        <dbReference type="EMBL" id="MFC3195133.1"/>
    </source>
</evidence>
<comment type="function">
    <text evidence="6">The RecF protein is involved in DNA metabolism; it is required for DNA replication and normal SOS inducibility. RecF binds preferentially to single-stranded, linear DNA. It also seems to bind ATP.</text>
</comment>
<sequence length="365" mass="42535">MFIKQLKLNGFRCYDAVELSFQRRINVFCGSNGVGKTSVLEAIYWLSTGKSFRSKRNKPLIQHQQTEFTVFSQLADEDEHISHSLGISFNSKNKKQIKLNHSHINQQSEIAHLVPVVSIDPDSYLFLDKPPQFRRSFLDWLVFHVKHEYLSVWSQTSRCQKQLNALYKEKQHQQLGQWESQYLKYASQLNHLRSEVFTMLEQRVHHYISRLIPELSDLVLTFFQGWNKDFSLEEVINREREKNLMYGNLNSGIHKMDIKAKMHHSLAHDVLSRGQKKLISITFYLSFIDLLSEFASHLPVICIDDMDAELDGDKTKILCDFINQSPHQVFITTVDHKRITSQLSDVDVFHVKHDGVIQTANGMTQ</sequence>
<evidence type="ECO:0000256" key="5">
    <source>
        <dbReference type="ARBA" id="ARBA00023125"/>
    </source>
</evidence>
<feature type="binding site" evidence="6">
    <location>
        <begin position="30"/>
        <end position="37"/>
    </location>
    <ligand>
        <name>ATP</name>
        <dbReference type="ChEBI" id="CHEBI:30616"/>
    </ligand>
</feature>
<keyword evidence="4 6" id="KW-0067">ATP-binding</keyword>
<comment type="similarity">
    <text evidence="6">Belongs to the RecF family.</text>
</comment>
<dbReference type="RefSeq" id="WP_077411778.1">
    <property type="nucleotide sequence ID" value="NZ_JBHRTS010000007.1"/>
</dbReference>
<evidence type="ECO:0000313" key="9">
    <source>
        <dbReference type="Proteomes" id="UP001595533"/>
    </source>
</evidence>
<evidence type="ECO:0000256" key="4">
    <source>
        <dbReference type="ARBA" id="ARBA00022840"/>
    </source>
</evidence>
<gene>
    <name evidence="6 8" type="primary">recF</name>
    <name evidence="8" type="ORF">ACFODZ_12850</name>
</gene>
<dbReference type="HAMAP" id="MF_00365">
    <property type="entry name" value="RecF"/>
    <property type="match status" value="1"/>
</dbReference>
<dbReference type="InterPro" id="IPR003395">
    <property type="entry name" value="RecF/RecN/SMC_N"/>
</dbReference>
<keyword evidence="3 6" id="KW-0547">Nucleotide-binding</keyword>
<proteinExistence type="inferred from homology"/>
<name>A0ABV7JEB0_9GAMM</name>
<dbReference type="Proteomes" id="UP001595533">
    <property type="component" value="Unassembled WGS sequence"/>
</dbReference>
<keyword evidence="1 6" id="KW-0963">Cytoplasm</keyword>
<dbReference type="InterPro" id="IPR027417">
    <property type="entry name" value="P-loop_NTPase"/>
</dbReference>
<keyword evidence="6" id="KW-0227">DNA damage</keyword>
<dbReference type="InterPro" id="IPR001238">
    <property type="entry name" value="DNA-binding_RecF"/>
</dbReference>
<keyword evidence="6" id="KW-0742">SOS response</keyword>
<dbReference type="InterPro" id="IPR042174">
    <property type="entry name" value="RecF_2"/>
</dbReference>
<evidence type="ECO:0000256" key="3">
    <source>
        <dbReference type="ARBA" id="ARBA00022741"/>
    </source>
</evidence>
<dbReference type="Gene3D" id="3.40.50.300">
    <property type="entry name" value="P-loop containing nucleotide triphosphate hydrolases"/>
    <property type="match status" value="1"/>
</dbReference>
<protein>
    <recommendedName>
        <fullName evidence="6">DNA replication and repair protein RecF</fullName>
    </recommendedName>
</protein>
<evidence type="ECO:0000256" key="1">
    <source>
        <dbReference type="ARBA" id="ARBA00022490"/>
    </source>
</evidence>
<dbReference type="NCBIfam" id="TIGR00611">
    <property type="entry name" value="recf"/>
    <property type="match status" value="1"/>
</dbReference>
<reference evidence="9" key="1">
    <citation type="journal article" date="2019" name="Int. J. Syst. Evol. Microbiol.">
        <title>The Global Catalogue of Microorganisms (GCM) 10K type strain sequencing project: providing services to taxonomists for standard genome sequencing and annotation.</title>
        <authorList>
            <consortium name="The Broad Institute Genomics Platform"/>
            <consortium name="The Broad Institute Genome Sequencing Center for Infectious Disease"/>
            <person name="Wu L."/>
            <person name="Ma J."/>
        </authorList>
    </citation>
    <scope>NUCLEOTIDE SEQUENCE [LARGE SCALE GENOMIC DNA]</scope>
    <source>
        <strain evidence="9">KCTC 42953</strain>
    </source>
</reference>
<comment type="subcellular location">
    <subcellularLocation>
        <location evidence="6">Cytoplasm</location>
    </subcellularLocation>
</comment>
<evidence type="ECO:0000256" key="6">
    <source>
        <dbReference type="HAMAP-Rule" id="MF_00365"/>
    </source>
</evidence>
<keyword evidence="5 6" id="KW-0238">DNA-binding</keyword>
<accession>A0ABV7JEB0</accession>
<feature type="domain" description="RecF/RecN/SMC N-terminal" evidence="7">
    <location>
        <begin position="2"/>
        <end position="352"/>
    </location>
</feature>
<dbReference type="Pfam" id="PF02463">
    <property type="entry name" value="SMC_N"/>
    <property type="match status" value="1"/>
</dbReference>